<evidence type="ECO:0000313" key="5">
    <source>
        <dbReference type="EMBL" id="TDE37033.1"/>
    </source>
</evidence>
<dbReference type="Proteomes" id="UP000294662">
    <property type="component" value="Unassembled WGS sequence"/>
</dbReference>
<dbReference type="RefSeq" id="WP_132829968.1">
    <property type="nucleotide sequence ID" value="NZ_SMFP01000008.1"/>
</dbReference>
<sequence length="272" mass="29880">MTSAPPLFDRQALSARRARMREDSLFLHHTALDEAQDRLSLVNRTFTQPAIVTPCPDLWRAAFPEARIVADDDTLDLTPDTHDLVIHAMCLHTANDPVGQLIQCRRALKEDGFLLVFLLGGETLSELRATLGQAESEITGGLSPRIAPMGELRELGALLQRAGLALPVADSLKLTAEYRDLPHLMHDLRGMGETNVLSNRLRRPTRRAVFARAAALYAEHFATPAGRLRASFELVSLTGWAPSESQPKPLRPGSARTRLADALNTTETPLSD</sequence>
<dbReference type="InterPro" id="IPR013216">
    <property type="entry name" value="Methyltransf_11"/>
</dbReference>
<dbReference type="InterPro" id="IPR050602">
    <property type="entry name" value="Malonyl-ACP_OMT"/>
</dbReference>
<dbReference type="Gene3D" id="3.40.50.150">
    <property type="entry name" value="Vaccinia Virus protein VP39"/>
    <property type="match status" value="1"/>
</dbReference>
<evidence type="ECO:0000259" key="4">
    <source>
        <dbReference type="Pfam" id="PF08241"/>
    </source>
</evidence>
<dbReference type="InterPro" id="IPR029063">
    <property type="entry name" value="SAM-dependent_MTases_sf"/>
</dbReference>
<comment type="caution">
    <text evidence="5">The sequence shown here is derived from an EMBL/GenBank/DDBJ whole genome shotgun (WGS) entry which is preliminary data.</text>
</comment>
<dbReference type="PANTHER" id="PTHR13090:SF1">
    <property type="entry name" value="ARGININE-HYDROXYLASE NDUFAF5, MITOCHONDRIAL"/>
    <property type="match status" value="1"/>
</dbReference>
<keyword evidence="1 5" id="KW-0489">Methyltransferase</keyword>
<feature type="compositionally biased region" description="Polar residues" evidence="3">
    <location>
        <begin position="263"/>
        <end position="272"/>
    </location>
</feature>
<dbReference type="SUPFAM" id="SSF53335">
    <property type="entry name" value="S-adenosyl-L-methionine-dependent methyltransferases"/>
    <property type="match status" value="1"/>
</dbReference>
<feature type="region of interest" description="Disordered" evidence="3">
    <location>
        <begin position="243"/>
        <end position="272"/>
    </location>
</feature>
<dbReference type="GO" id="GO:0032259">
    <property type="term" value="P:methylation"/>
    <property type="evidence" value="ECO:0007669"/>
    <property type="project" value="UniProtKB-KW"/>
</dbReference>
<dbReference type="EMBL" id="SMFP01000008">
    <property type="protein sequence ID" value="TDE37033.1"/>
    <property type="molecule type" value="Genomic_DNA"/>
</dbReference>
<protein>
    <submittedName>
        <fullName evidence="5">Methyltransferase domain-containing protein</fullName>
    </submittedName>
</protein>
<keyword evidence="2 5" id="KW-0808">Transferase</keyword>
<organism evidence="5 6">
    <name type="scientific">Antarcticimicrobium sediminis</name>
    <dbReference type="NCBI Taxonomy" id="2546227"/>
    <lineage>
        <taxon>Bacteria</taxon>
        <taxon>Pseudomonadati</taxon>
        <taxon>Pseudomonadota</taxon>
        <taxon>Alphaproteobacteria</taxon>
        <taxon>Rhodobacterales</taxon>
        <taxon>Paracoccaceae</taxon>
        <taxon>Antarcticimicrobium</taxon>
    </lineage>
</organism>
<proteinExistence type="predicted"/>
<dbReference type="PANTHER" id="PTHR13090">
    <property type="entry name" value="ARGININE-HYDROXYLASE NDUFAF5, MITOCHONDRIAL"/>
    <property type="match status" value="1"/>
</dbReference>
<accession>A0A4R5ER16</accession>
<evidence type="ECO:0000313" key="6">
    <source>
        <dbReference type="Proteomes" id="UP000294662"/>
    </source>
</evidence>
<gene>
    <name evidence="5" type="ORF">E1B25_13130</name>
</gene>
<name>A0A4R5ER16_9RHOB</name>
<evidence type="ECO:0000256" key="3">
    <source>
        <dbReference type="SAM" id="MobiDB-lite"/>
    </source>
</evidence>
<dbReference type="Pfam" id="PF08241">
    <property type="entry name" value="Methyltransf_11"/>
    <property type="match status" value="1"/>
</dbReference>
<dbReference type="OrthoDB" id="9793723at2"/>
<reference evidence="5 6" key="1">
    <citation type="submission" date="2019-03" db="EMBL/GenBank/DDBJ databases">
        <authorList>
            <person name="Zhang S."/>
        </authorList>
    </citation>
    <scope>NUCLEOTIDE SEQUENCE [LARGE SCALE GENOMIC DNA]</scope>
    <source>
        <strain evidence="5 6">S4J41</strain>
    </source>
</reference>
<feature type="domain" description="Methyltransferase type 11" evidence="4">
    <location>
        <begin position="62"/>
        <end position="115"/>
    </location>
</feature>
<evidence type="ECO:0000256" key="1">
    <source>
        <dbReference type="ARBA" id="ARBA00022603"/>
    </source>
</evidence>
<dbReference type="GO" id="GO:0008757">
    <property type="term" value="F:S-adenosylmethionine-dependent methyltransferase activity"/>
    <property type="evidence" value="ECO:0007669"/>
    <property type="project" value="InterPro"/>
</dbReference>
<keyword evidence="6" id="KW-1185">Reference proteome</keyword>
<evidence type="ECO:0000256" key="2">
    <source>
        <dbReference type="ARBA" id="ARBA00022679"/>
    </source>
</evidence>
<dbReference type="AlphaFoldDB" id="A0A4R5ER16"/>